<sequence length="197" mass="23404">MFKMKHCCNRCNEQIEFLHIMAINASICQSCMDIYSERKSDYFNTHPSHTFTEFYQEYRQRYIERCDQVYFMPYTTALRIIRKKMDMVTQIVQTHAPYLRWDSGPGIILAETIWGTLDAHGFEQPGQRVVQQKYSRPYVSKPRHTKQQIFEVWDIHDKYDLICNEYANKLPRIIGKPGCAASIREDFGETYLSLFTV</sequence>
<keyword evidence="2" id="KW-1185">Reference proteome</keyword>
<accession>Q4A2P9</accession>
<dbReference type="KEGG" id="vg:3654883"/>
<evidence type="ECO:0000313" key="2">
    <source>
        <dbReference type="Proteomes" id="UP000000863"/>
    </source>
</evidence>
<name>Q4A2P9_EHV8U</name>
<evidence type="ECO:0000313" key="1">
    <source>
        <dbReference type="EMBL" id="CAI65657.1"/>
    </source>
</evidence>
<dbReference type="GeneID" id="3654883"/>
<dbReference type="EMBL" id="AJ890364">
    <property type="protein sequence ID" value="CAI65657.1"/>
    <property type="molecule type" value="Genomic_DNA"/>
</dbReference>
<reference evidence="1 2" key="1">
    <citation type="journal article" date="2005" name="Science">
        <title>Complete genome sequence and lytic phase transcription profile of a Coccolithovirus.</title>
        <authorList>
            <person name="Wilson W.H."/>
            <person name="Schroeder D.C."/>
            <person name="Allen M.J."/>
            <person name="Holden M.T.G."/>
            <person name="Parkhill J."/>
            <person name="Barrell B.G."/>
            <person name="Churcher C."/>
            <person name="Hamlin N."/>
            <person name="Mungall K."/>
            <person name="Norbertczak H."/>
            <person name="Quail M.A."/>
            <person name="Price C."/>
            <person name="Rabbinowitsch E."/>
            <person name="Walker D."/>
            <person name="Craigon M."/>
            <person name="Roy D."/>
            <person name="Ghazal P."/>
        </authorList>
    </citation>
    <scope>NUCLEOTIDE SEQUENCE [LARGE SCALE GENOMIC DNA]</scope>
    <source>
        <strain evidence="2">Isolate United Kingdom/English Channel/1999</strain>
    </source>
</reference>
<organismHost>
    <name type="scientific">Emiliania huxleyi</name>
    <name type="common">Coccolithophore</name>
    <name type="synonym">Pontosphaera huxleyi</name>
    <dbReference type="NCBI Taxonomy" id="2903"/>
</organismHost>
<proteinExistence type="predicted"/>
<dbReference type="RefSeq" id="YP_293988.1">
    <property type="nucleotide sequence ID" value="NC_007346.1"/>
</dbReference>
<protein>
    <submittedName>
        <fullName evidence="1">Uncharacterized protein</fullName>
    </submittedName>
</protein>
<dbReference type="Proteomes" id="UP000000863">
    <property type="component" value="Segment"/>
</dbReference>
<organism evidence="1 2">
    <name type="scientific">Emiliania huxleyi virus 86 (isolate United Kingdom/English Channel/1999)</name>
    <name type="common">EhV-86</name>
    <dbReference type="NCBI Taxonomy" id="654925"/>
    <lineage>
        <taxon>Viruses</taxon>
        <taxon>Varidnaviria</taxon>
        <taxon>Bamfordvirae</taxon>
        <taxon>Nucleocytoviricota</taxon>
        <taxon>Megaviricetes</taxon>
        <taxon>Algavirales</taxon>
        <taxon>Phycodnaviridae</taxon>
        <taxon>Coccolithovirus</taxon>
        <taxon>Coccolithovirus huxleyi</taxon>
        <taxon>Emiliania huxleyi virus 86</taxon>
    </lineage>
</organism>
<gene>
    <name evidence="1" type="ORF">EhV233</name>
</gene>